<evidence type="ECO:0000256" key="1">
    <source>
        <dbReference type="SAM" id="SignalP"/>
    </source>
</evidence>
<keyword evidence="1" id="KW-0732">Signal</keyword>
<dbReference type="PANTHER" id="PTHR46310:SF7">
    <property type="entry name" value="AMIDASE 1"/>
    <property type="match status" value="1"/>
</dbReference>
<feature type="domain" description="Amidase" evidence="2">
    <location>
        <begin position="220"/>
        <end position="380"/>
    </location>
</feature>
<organism evidence="4 5">
    <name type="scientific">Dentipellis fragilis</name>
    <dbReference type="NCBI Taxonomy" id="205917"/>
    <lineage>
        <taxon>Eukaryota</taxon>
        <taxon>Fungi</taxon>
        <taxon>Dikarya</taxon>
        <taxon>Basidiomycota</taxon>
        <taxon>Agaricomycotina</taxon>
        <taxon>Agaricomycetes</taxon>
        <taxon>Russulales</taxon>
        <taxon>Hericiaceae</taxon>
        <taxon>Dentipellis</taxon>
    </lineage>
</organism>
<name>A0A4Y9YJD1_9AGAM</name>
<dbReference type="Pfam" id="PF26053">
    <property type="entry name" value="DUF8016"/>
    <property type="match status" value="2"/>
</dbReference>
<evidence type="ECO:0000313" key="4">
    <source>
        <dbReference type="EMBL" id="TFY61813.1"/>
    </source>
</evidence>
<dbReference type="EMBL" id="SEOQ01000491">
    <property type="protein sequence ID" value="TFY61813.1"/>
    <property type="molecule type" value="Genomic_DNA"/>
</dbReference>
<dbReference type="Pfam" id="PF01425">
    <property type="entry name" value="Amidase"/>
    <property type="match status" value="2"/>
</dbReference>
<reference evidence="4 5" key="1">
    <citation type="submission" date="2019-02" db="EMBL/GenBank/DDBJ databases">
        <title>Genome sequencing of the rare red list fungi Dentipellis fragilis.</title>
        <authorList>
            <person name="Buettner E."/>
            <person name="Kellner H."/>
        </authorList>
    </citation>
    <scope>NUCLEOTIDE SEQUENCE [LARGE SCALE GENOMIC DNA]</scope>
    <source>
        <strain evidence="4 5">DSM 105465</strain>
    </source>
</reference>
<dbReference type="OrthoDB" id="5423360at2759"/>
<feature type="chain" id="PRO_5021507284" description="Amidase domain-containing protein" evidence="1">
    <location>
        <begin position="21"/>
        <end position="1271"/>
    </location>
</feature>
<dbReference type="PANTHER" id="PTHR46310">
    <property type="entry name" value="AMIDASE 1"/>
    <property type="match status" value="1"/>
</dbReference>
<proteinExistence type="predicted"/>
<feature type="domain" description="Scytalone dehydratase-like protein Arp1 N-terminal" evidence="3">
    <location>
        <begin position="680"/>
        <end position="784"/>
    </location>
</feature>
<dbReference type="AlphaFoldDB" id="A0A4Y9YJD1"/>
<sequence>MAWKLWLFSFLFSQFTTSHAAWTPVNASRTLLIGNTPYYISAEPILSLPLAQLPQEVVPFVVFASNTFSITGTSLSSSISSWQKADDVFSDSFLQGALIRHTSGGPAALSSSAIEFFNEKGTELVMLADSVSAFRKSGHIRLSTVGNINLAPGPYILARNAFGTPAVYTPLRLHFDDTQSFFKSVTPLSDGSFSVVSATMDTDSSPYIGVPSRIYSLKQTDPKLPLAGVRVSVKDIYFLKGLRASAGNRHFYTTYPPRNTTGPAVSRLMQLGAHIVGMSKTVQFANGDRATADWIDYHAPFVQRGDGYREPSGSSTGAGAGISALDWLDVAIGSDTGGSIRGPAGANGLYGIRPSVGAISLEDVLPLSDVLDTGGFISRDPKLFSAFGKAWYAESFKSYSSFPRKILLSPDFERISANASTIYDAFFQKLQSFLGATIANFSIPEAWNETSGIETPVDVLLNQTYPILIGWHQSTVVGQPFFNDYAAANQGRKPHVNPGVLTRWDYAQSQGLSAFEAELSHRETFENWTLNHFLTGNSDSCSDNIYLYPQSAGEYASRQTYYSGPPGPPFGFSSGRIAVHARSPDMVVPIGQIPFMSNITGIEEQLPVTVSLVARRGCDFVLLDLCQLSSTGRNLGYWLSITMATGLMSTRRGMEHYLIGGDPYYLTTEPVLSLPHIQLPQEIVPFAVFNANMSSITRTSLSSTIQGWQEVDDVFNDSFLQGALIRHASHGSATLSSSAIDFLNDKGTELVMLADTVSAFRTNGRFTLAAVGDINLPAGPYVLARDAFGTPAVYTPLRLHFDDTQSFFKSVTPLSDGSFSVVSATMDTDSSPYIGVPSRIYSLQQNDPKLPLAGVRVSVKDIYFLKGLRASAGNRHFYTTYPPRNVTGPAVSRLMQLGAQVVGITKTVQFANGDRATADWIDYHAPFVQRGDGYREPSGSSTGAGTSVSALDWLDVSIGSDTGGSIRDPAGVNGLFGIRPSVGAISLEDVVPLSDVLDTGGFISRDPKLFAAFGKAWYADSFKSYASFPRRILLSSDFENVSPNASAIYNAFVQKLQSFLGATITNFSIPEAWNETSGIETPVDVLLNQTYAILIGWHQWNAVGKPFFNDYAAANQGRKPHVNPGVLIRWNYAQSQGPSAFETELSHREAFENWTLKHFLTENRESCSDSIFLYPQSPGEYVSREMYYSSPNGPPFGFSTMHTAVHARLPDLVIPIGQIPFMSNITGIEEQLPVTVSLVARRGCDFVLLDLLNALADAGIVQTVKTGRTAF</sequence>
<evidence type="ECO:0000259" key="2">
    <source>
        <dbReference type="Pfam" id="PF01425"/>
    </source>
</evidence>
<dbReference type="STRING" id="205917.A0A4Y9YJD1"/>
<dbReference type="Proteomes" id="UP000298327">
    <property type="component" value="Unassembled WGS sequence"/>
</dbReference>
<evidence type="ECO:0008006" key="6">
    <source>
        <dbReference type="Google" id="ProtNLM"/>
    </source>
</evidence>
<keyword evidence="5" id="KW-1185">Reference proteome</keyword>
<dbReference type="InterPro" id="IPR058329">
    <property type="entry name" value="Arp1_N"/>
</dbReference>
<evidence type="ECO:0000313" key="5">
    <source>
        <dbReference type="Proteomes" id="UP000298327"/>
    </source>
</evidence>
<evidence type="ECO:0000259" key="3">
    <source>
        <dbReference type="Pfam" id="PF26053"/>
    </source>
</evidence>
<dbReference type="SUPFAM" id="SSF75304">
    <property type="entry name" value="Amidase signature (AS) enzymes"/>
    <property type="match status" value="2"/>
</dbReference>
<feature type="domain" description="Amidase" evidence="2">
    <location>
        <begin position="846"/>
        <end position="1013"/>
    </location>
</feature>
<protein>
    <recommendedName>
        <fullName evidence="6">Amidase domain-containing protein</fullName>
    </recommendedName>
</protein>
<feature type="domain" description="Scytalone dehydratase-like protein Arp1 N-terminal" evidence="3">
    <location>
        <begin position="55"/>
        <end position="158"/>
    </location>
</feature>
<dbReference type="Gene3D" id="3.90.1300.10">
    <property type="entry name" value="Amidase signature (AS) domain"/>
    <property type="match status" value="2"/>
</dbReference>
<dbReference type="InterPro" id="IPR023631">
    <property type="entry name" value="Amidase_dom"/>
</dbReference>
<feature type="signal peptide" evidence="1">
    <location>
        <begin position="1"/>
        <end position="20"/>
    </location>
</feature>
<accession>A0A4Y9YJD1</accession>
<dbReference type="InterPro" id="IPR036928">
    <property type="entry name" value="AS_sf"/>
</dbReference>
<gene>
    <name evidence="4" type="ORF">EVG20_g6919</name>
</gene>
<comment type="caution">
    <text evidence="4">The sequence shown here is derived from an EMBL/GenBank/DDBJ whole genome shotgun (WGS) entry which is preliminary data.</text>
</comment>